<evidence type="ECO:0000256" key="5">
    <source>
        <dbReference type="ARBA" id="ARBA00022692"/>
    </source>
</evidence>
<keyword evidence="6" id="KW-0472">Membrane</keyword>
<evidence type="ECO:0000313" key="8">
    <source>
        <dbReference type="EMBL" id="MFC5271216.1"/>
    </source>
</evidence>
<accession>A0ABW0ED99</accession>
<dbReference type="PANTHER" id="PTHR30026:SF20">
    <property type="entry name" value="OUTER MEMBRANE PROTEIN TOLC"/>
    <property type="match status" value="1"/>
</dbReference>
<protein>
    <submittedName>
        <fullName evidence="8">TolC family protein</fullName>
    </submittedName>
</protein>
<dbReference type="InterPro" id="IPR003423">
    <property type="entry name" value="OMP_efflux"/>
</dbReference>
<evidence type="ECO:0000313" key="9">
    <source>
        <dbReference type="Proteomes" id="UP001596161"/>
    </source>
</evidence>
<comment type="subcellular location">
    <subcellularLocation>
        <location evidence="1">Cell outer membrane</location>
    </subcellularLocation>
</comment>
<gene>
    <name evidence="8" type="ORF">ACFPIB_11385</name>
</gene>
<dbReference type="SUPFAM" id="SSF56954">
    <property type="entry name" value="Outer membrane efflux proteins (OEP)"/>
    <property type="match status" value="1"/>
</dbReference>
<comment type="caution">
    <text evidence="8">The sequence shown here is derived from an EMBL/GenBank/DDBJ whole genome shotgun (WGS) entry which is preliminary data.</text>
</comment>
<comment type="similarity">
    <text evidence="2">Belongs to the outer membrane factor (OMF) (TC 1.B.17) family.</text>
</comment>
<dbReference type="RefSeq" id="WP_378017583.1">
    <property type="nucleotide sequence ID" value="NZ_JBHSKT010000006.1"/>
</dbReference>
<reference evidence="9" key="1">
    <citation type="journal article" date="2019" name="Int. J. Syst. Evol. Microbiol.">
        <title>The Global Catalogue of Microorganisms (GCM) 10K type strain sequencing project: providing services to taxonomists for standard genome sequencing and annotation.</title>
        <authorList>
            <consortium name="The Broad Institute Genomics Platform"/>
            <consortium name="The Broad Institute Genome Sequencing Center for Infectious Disease"/>
            <person name="Wu L."/>
            <person name="Ma J."/>
        </authorList>
    </citation>
    <scope>NUCLEOTIDE SEQUENCE [LARGE SCALE GENOMIC DNA]</scope>
    <source>
        <strain evidence="9">KACC 12602</strain>
    </source>
</reference>
<keyword evidence="9" id="KW-1185">Reference proteome</keyword>
<evidence type="ECO:0000256" key="4">
    <source>
        <dbReference type="ARBA" id="ARBA00022452"/>
    </source>
</evidence>
<evidence type="ECO:0000256" key="2">
    <source>
        <dbReference type="ARBA" id="ARBA00007613"/>
    </source>
</evidence>
<dbReference type="Gene3D" id="1.20.1600.10">
    <property type="entry name" value="Outer membrane efflux proteins (OEP)"/>
    <property type="match status" value="1"/>
</dbReference>
<dbReference type="PANTHER" id="PTHR30026">
    <property type="entry name" value="OUTER MEMBRANE PROTEIN TOLC"/>
    <property type="match status" value="1"/>
</dbReference>
<evidence type="ECO:0000256" key="6">
    <source>
        <dbReference type="ARBA" id="ARBA00023136"/>
    </source>
</evidence>
<proteinExistence type="inferred from homology"/>
<dbReference type="Proteomes" id="UP001596161">
    <property type="component" value="Unassembled WGS sequence"/>
</dbReference>
<dbReference type="EMBL" id="JBHSKT010000006">
    <property type="protein sequence ID" value="MFC5271216.1"/>
    <property type="molecule type" value="Genomic_DNA"/>
</dbReference>
<evidence type="ECO:0000256" key="7">
    <source>
        <dbReference type="ARBA" id="ARBA00023237"/>
    </source>
</evidence>
<evidence type="ECO:0000256" key="3">
    <source>
        <dbReference type="ARBA" id="ARBA00022448"/>
    </source>
</evidence>
<keyword evidence="7" id="KW-0998">Cell outer membrane</keyword>
<organism evidence="8 9">
    <name type="scientific">Adhaeribacter terreus</name>
    <dbReference type="NCBI Taxonomy" id="529703"/>
    <lineage>
        <taxon>Bacteria</taxon>
        <taxon>Pseudomonadati</taxon>
        <taxon>Bacteroidota</taxon>
        <taxon>Cytophagia</taxon>
        <taxon>Cytophagales</taxon>
        <taxon>Hymenobacteraceae</taxon>
        <taxon>Adhaeribacter</taxon>
    </lineage>
</organism>
<dbReference type="Pfam" id="PF02321">
    <property type="entry name" value="OEP"/>
    <property type="match status" value="2"/>
</dbReference>
<keyword evidence="3" id="KW-0813">Transport</keyword>
<evidence type="ECO:0000256" key="1">
    <source>
        <dbReference type="ARBA" id="ARBA00004442"/>
    </source>
</evidence>
<keyword evidence="5" id="KW-0812">Transmembrane</keyword>
<sequence length="445" mass="50282">MQCFSATAQTVNLNQALETGKANYPGLKARQHNVRSAEKKVASARASYLPDLNLQHQYTYGTGNNVVGPYYSNNGTTINPSGGDREENITKGAFGTLSTAILEWDVFSFGRVKADIIAAKAEEQTVNLEYENELFQHQIRIADAYLLVLINQRLKETQRHNLERAEAFKKAIDAATISGLRAGVDSSLANAEVARARIQLLEAEKNERSQLYKLAELTGEVKDLNLDSMVFFSRLPNPQSYLQNDITQTPLLRLYQSQTELSKQRAIAIKRTFYPTFTLMGAAWGRGSGVSNKTGEYRTDFSSGTQYQVYNYMFGAAVRWNIGNYFQVRSDYLSQNFQQKRYEQLYKEQQLKLTRQLRESDMQFQLSMEQAKVAPLQLQAAQAGFRQAESRYASGLTDLPTFTQSLVTLNRAETDRYIAYINAWRSLLQEAASTGDLSIFLNQVQ</sequence>
<keyword evidence="4" id="KW-1134">Transmembrane beta strand</keyword>
<name>A0ABW0ED99_9BACT</name>
<dbReference type="InterPro" id="IPR051906">
    <property type="entry name" value="TolC-like"/>
</dbReference>